<dbReference type="KEGG" id="ptp:RCA23_c06850"/>
<feature type="transmembrane region" description="Helical" evidence="1">
    <location>
        <begin position="271"/>
        <end position="292"/>
    </location>
</feature>
<proteinExistence type="predicted"/>
<name>A0AAN0RHG0_9RHOB</name>
<keyword evidence="4" id="KW-1185">Reference proteome</keyword>
<feature type="transmembrane region" description="Helical" evidence="1">
    <location>
        <begin position="161"/>
        <end position="179"/>
    </location>
</feature>
<dbReference type="InterPro" id="IPR037185">
    <property type="entry name" value="EmrE-like"/>
</dbReference>
<feature type="transmembrane region" description="Helical" evidence="1">
    <location>
        <begin position="76"/>
        <end position="98"/>
    </location>
</feature>
<accession>A0AAN0RHG0</accession>
<feature type="transmembrane region" description="Helical" evidence="1">
    <location>
        <begin position="104"/>
        <end position="125"/>
    </location>
</feature>
<keyword evidence="1" id="KW-0472">Membrane</keyword>
<reference evidence="3 4" key="1">
    <citation type="journal article" date="2014" name="ISME J.">
        <title>Adaptation of an abundant Roseobacter RCA organism to pelagic systems revealed by genomic and transcriptomic analyses.</title>
        <authorList>
            <person name="Voget S."/>
            <person name="Wemheuer B."/>
            <person name="Brinkhoff T."/>
            <person name="Vollmers J."/>
            <person name="Dietrich S."/>
            <person name="Giebel H.A."/>
            <person name="Beardsley C."/>
            <person name="Sardemann C."/>
            <person name="Bakenhus I."/>
            <person name="Billerbeck S."/>
            <person name="Daniel R."/>
            <person name="Simon M."/>
        </authorList>
    </citation>
    <scope>NUCLEOTIDE SEQUENCE [LARGE SCALE GENOMIC DNA]</scope>
    <source>
        <strain evidence="3 4">RCA23</strain>
    </source>
</reference>
<feature type="transmembrane region" description="Helical" evidence="1">
    <location>
        <begin position="44"/>
        <end position="64"/>
    </location>
</feature>
<feature type="domain" description="EamA" evidence="2">
    <location>
        <begin position="158"/>
        <end position="288"/>
    </location>
</feature>
<dbReference type="RefSeq" id="WP_044049136.1">
    <property type="nucleotide sequence ID" value="NZ_CP003984.1"/>
</dbReference>
<gene>
    <name evidence="3" type="ORF">RCA23_c06850</name>
</gene>
<dbReference type="PANTHER" id="PTHR22911:SF135">
    <property type="entry name" value="BLR4310 PROTEIN"/>
    <property type="match status" value="1"/>
</dbReference>
<evidence type="ECO:0000313" key="3">
    <source>
        <dbReference type="EMBL" id="AII86243.1"/>
    </source>
</evidence>
<sequence length="296" mass="31436">MQTSKPDFKANEGHLGGVILVISAGVLWSTVGIGIRLIEDASVWQILFFRSFSLSCFLFGVMYLRFGNLFRQIRIAGIPAIIAGLSLVGAYSGGIYSIQSTSVANAMLLVATAPFFAAVLGWVFLWETIRKSTFIMIIFALLGVGIMVSDDLTGVELRGSLAAIGSAIAFAVFTVALRWGKSVEMLPAVFLSGVFGVIITGVMCLGLNSSFSLSQNDLSIAIGMGIFQVGAGLVLYTLGSKALPAAQLAMFSLSEVLLAPLWVWLFLGETISVNTLYGGLVLLSAIVFNAILARKN</sequence>
<evidence type="ECO:0000259" key="2">
    <source>
        <dbReference type="Pfam" id="PF00892"/>
    </source>
</evidence>
<keyword evidence="1" id="KW-0812">Transmembrane</keyword>
<dbReference type="InterPro" id="IPR000620">
    <property type="entry name" value="EamA_dom"/>
</dbReference>
<dbReference type="Proteomes" id="UP000028680">
    <property type="component" value="Chromosome"/>
</dbReference>
<dbReference type="EMBL" id="CP003984">
    <property type="protein sequence ID" value="AII86243.1"/>
    <property type="molecule type" value="Genomic_DNA"/>
</dbReference>
<feature type="transmembrane region" description="Helical" evidence="1">
    <location>
        <begin position="245"/>
        <end position="265"/>
    </location>
</feature>
<dbReference type="Pfam" id="PF00892">
    <property type="entry name" value="EamA"/>
    <property type="match status" value="2"/>
</dbReference>
<feature type="transmembrane region" description="Helical" evidence="1">
    <location>
        <begin position="186"/>
        <end position="208"/>
    </location>
</feature>
<feature type="transmembrane region" description="Helical" evidence="1">
    <location>
        <begin position="15"/>
        <end position="38"/>
    </location>
</feature>
<evidence type="ECO:0000313" key="4">
    <source>
        <dbReference type="Proteomes" id="UP000028680"/>
    </source>
</evidence>
<feature type="transmembrane region" description="Helical" evidence="1">
    <location>
        <begin position="220"/>
        <end position="238"/>
    </location>
</feature>
<dbReference type="AlphaFoldDB" id="A0AAN0RHG0"/>
<feature type="transmembrane region" description="Helical" evidence="1">
    <location>
        <begin position="132"/>
        <end position="149"/>
    </location>
</feature>
<dbReference type="PANTHER" id="PTHR22911">
    <property type="entry name" value="ACYL-MALONYL CONDENSING ENZYME-RELATED"/>
    <property type="match status" value="1"/>
</dbReference>
<protein>
    <recommendedName>
        <fullName evidence="2">EamA domain-containing protein</fullName>
    </recommendedName>
</protein>
<evidence type="ECO:0000256" key="1">
    <source>
        <dbReference type="SAM" id="Phobius"/>
    </source>
</evidence>
<organism evidence="3 4">
    <name type="scientific">Planktomarina temperata RCA23</name>
    <dbReference type="NCBI Taxonomy" id="666509"/>
    <lineage>
        <taxon>Bacteria</taxon>
        <taxon>Pseudomonadati</taxon>
        <taxon>Pseudomonadota</taxon>
        <taxon>Alphaproteobacteria</taxon>
        <taxon>Rhodobacterales</taxon>
        <taxon>Paracoccaceae</taxon>
        <taxon>Planktomarina</taxon>
    </lineage>
</organism>
<keyword evidence="1" id="KW-1133">Transmembrane helix</keyword>
<dbReference type="GO" id="GO:0016020">
    <property type="term" value="C:membrane"/>
    <property type="evidence" value="ECO:0007669"/>
    <property type="project" value="InterPro"/>
</dbReference>
<feature type="domain" description="EamA" evidence="2">
    <location>
        <begin position="17"/>
        <end position="148"/>
    </location>
</feature>
<dbReference type="SUPFAM" id="SSF103481">
    <property type="entry name" value="Multidrug resistance efflux transporter EmrE"/>
    <property type="match status" value="2"/>
</dbReference>